<keyword evidence="5" id="KW-0378">Hydrolase</keyword>
<dbReference type="InterPro" id="IPR006741">
    <property type="entry name" value="AgrB"/>
</dbReference>
<evidence type="ECO:0000256" key="3">
    <source>
        <dbReference type="ARBA" id="ARBA00022670"/>
    </source>
</evidence>
<feature type="transmembrane region" description="Helical" evidence="8">
    <location>
        <begin position="104"/>
        <end position="124"/>
    </location>
</feature>
<keyword evidence="10" id="KW-1185">Reference proteome</keyword>
<protein>
    <submittedName>
        <fullName evidence="9">Accessory gene regulator B family protein</fullName>
    </submittedName>
</protein>
<evidence type="ECO:0000256" key="7">
    <source>
        <dbReference type="ARBA" id="ARBA00023136"/>
    </source>
</evidence>
<dbReference type="Pfam" id="PF04647">
    <property type="entry name" value="AgrB"/>
    <property type="match status" value="1"/>
</dbReference>
<sequence length="194" mass="21907">MIDDISGIVAQKILDAGIIRSEDHDIYYYGLQLVVSTIIKVFGLIFIAVLFKKVIEAVIFLTVFGFMRINAGGLHLDTYMKCFIATAASMMLIIWAGSSIPSYLSFYIISVALAISFLLIIRYAPVDNPNRTLSKREHGIYRKRSIYAITIQIIIIVTAYFINIKLYRYCSIASLSVLFESLTLLPLASRCRQE</sequence>
<keyword evidence="6 8" id="KW-1133">Transmembrane helix</keyword>
<feature type="transmembrane region" description="Helical" evidence="8">
    <location>
        <begin position="78"/>
        <end position="98"/>
    </location>
</feature>
<reference evidence="9 10" key="1">
    <citation type="submission" date="2021-10" db="EMBL/GenBank/DDBJ databases">
        <title>Lutispora strain m25 sp. nov., a thermophilic, non-spore-forming bacterium isolated from a lab-scale methanogenic bioreactor digesting anaerobic sludge.</title>
        <authorList>
            <person name="El Houari A."/>
            <person name="Mcdonald J."/>
        </authorList>
    </citation>
    <scope>NUCLEOTIDE SEQUENCE [LARGE SCALE GENOMIC DNA]</scope>
    <source>
        <strain evidence="10">m25</strain>
    </source>
</reference>
<evidence type="ECO:0000313" key="10">
    <source>
        <dbReference type="Proteomes" id="UP001651880"/>
    </source>
</evidence>
<proteinExistence type="predicted"/>
<evidence type="ECO:0000256" key="1">
    <source>
        <dbReference type="ARBA" id="ARBA00022475"/>
    </source>
</evidence>
<dbReference type="RefSeq" id="WP_255229357.1">
    <property type="nucleotide sequence ID" value="NZ_JAJEKE010000031.1"/>
</dbReference>
<organism evidence="9 10">
    <name type="scientific">Lutispora saccharofermentans</name>
    <dbReference type="NCBI Taxonomy" id="3024236"/>
    <lineage>
        <taxon>Bacteria</taxon>
        <taxon>Bacillati</taxon>
        <taxon>Bacillota</taxon>
        <taxon>Clostridia</taxon>
        <taxon>Lutisporales</taxon>
        <taxon>Lutisporaceae</taxon>
        <taxon>Lutispora</taxon>
    </lineage>
</organism>
<keyword evidence="7 8" id="KW-0472">Membrane</keyword>
<evidence type="ECO:0000256" key="6">
    <source>
        <dbReference type="ARBA" id="ARBA00022989"/>
    </source>
</evidence>
<feature type="transmembrane region" description="Helical" evidence="8">
    <location>
        <begin position="26"/>
        <end position="48"/>
    </location>
</feature>
<evidence type="ECO:0000256" key="2">
    <source>
        <dbReference type="ARBA" id="ARBA00022654"/>
    </source>
</evidence>
<evidence type="ECO:0000256" key="5">
    <source>
        <dbReference type="ARBA" id="ARBA00022801"/>
    </source>
</evidence>
<gene>
    <name evidence="9" type="ORF">LJD61_19935</name>
</gene>
<dbReference type="EMBL" id="JAJEKE010000031">
    <property type="protein sequence ID" value="MCQ1531790.1"/>
    <property type="molecule type" value="Genomic_DNA"/>
</dbReference>
<accession>A0ABT1NKK0</accession>
<evidence type="ECO:0000256" key="8">
    <source>
        <dbReference type="SAM" id="Phobius"/>
    </source>
</evidence>
<keyword evidence="1" id="KW-1003">Cell membrane</keyword>
<comment type="caution">
    <text evidence="9">The sequence shown here is derived from an EMBL/GenBank/DDBJ whole genome shotgun (WGS) entry which is preliminary data.</text>
</comment>
<feature type="transmembrane region" description="Helical" evidence="8">
    <location>
        <begin position="54"/>
        <end position="71"/>
    </location>
</feature>
<keyword evidence="3" id="KW-0645">Protease</keyword>
<keyword evidence="4 8" id="KW-0812">Transmembrane</keyword>
<feature type="transmembrane region" description="Helical" evidence="8">
    <location>
        <begin position="145"/>
        <end position="163"/>
    </location>
</feature>
<evidence type="ECO:0000256" key="4">
    <source>
        <dbReference type="ARBA" id="ARBA00022692"/>
    </source>
</evidence>
<dbReference type="SMART" id="SM00793">
    <property type="entry name" value="AgrB"/>
    <property type="match status" value="1"/>
</dbReference>
<keyword evidence="2" id="KW-0673">Quorum sensing</keyword>
<dbReference type="Proteomes" id="UP001651880">
    <property type="component" value="Unassembled WGS sequence"/>
</dbReference>
<name>A0ABT1NKK0_9FIRM</name>
<evidence type="ECO:0000313" key="9">
    <source>
        <dbReference type="EMBL" id="MCQ1531790.1"/>
    </source>
</evidence>